<dbReference type="SMART" id="SM00382">
    <property type="entry name" value="AAA"/>
    <property type="match status" value="1"/>
</dbReference>
<evidence type="ECO:0000256" key="1">
    <source>
        <dbReference type="ARBA" id="ARBA00004202"/>
    </source>
</evidence>
<proteinExistence type="predicted"/>
<dbReference type="PANTHER" id="PTHR42711">
    <property type="entry name" value="ABC TRANSPORTER ATP-BINDING PROTEIN"/>
    <property type="match status" value="1"/>
</dbReference>
<organism evidence="8 9">
    <name type="scientific">Haloactinospora alba</name>
    <dbReference type="NCBI Taxonomy" id="405555"/>
    <lineage>
        <taxon>Bacteria</taxon>
        <taxon>Bacillati</taxon>
        <taxon>Actinomycetota</taxon>
        <taxon>Actinomycetes</taxon>
        <taxon>Streptosporangiales</taxon>
        <taxon>Nocardiopsidaceae</taxon>
        <taxon>Haloactinospora</taxon>
    </lineage>
</organism>
<evidence type="ECO:0000256" key="4">
    <source>
        <dbReference type="ARBA" id="ARBA00022840"/>
    </source>
</evidence>
<accession>A0A543N7C6</accession>
<dbReference type="Gene3D" id="3.40.50.300">
    <property type="entry name" value="P-loop containing nucleotide triphosphate hydrolases"/>
    <property type="match status" value="1"/>
</dbReference>
<dbReference type="GO" id="GO:0005524">
    <property type="term" value="F:ATP binding"/>
    <property type="evidence" value="ECO:0007669"/>
    <property type="project" value="UniProtKB-KW"/>
</dbReference>
<feature type="domain" description="ABC transporter" evidence="7">
    <location>
        <begin position="26"/>
        <end position="251"/>
    </location>
</feature>
<keyword evidence="5" id="KW-0046">Antibiotic resistance</keyword>
<keyword evidence="4 8" id="KW-0067">ATP-binding</keyword>
<dbReference type="PANTHER" id="PTHR42711:SF17">
    <property type="entry name" value="ABC TRANSPORTER ATP-BINDING PROTEIN"/>
    <property type="match status" value="1"/>
</dbReference>
<dbReference type="PROSITE" id="PS00211">
    <property type="entry name" value="ABC_TRANSPORTER_1"/>
    <property type="match status" value="1"/>
</dbReference>
<evidence type="ECO:0000256" key="5">
    <source>
        <dbReference type="ARBA" id="ARBA00023251"/>
    </source>
</evidence>
<protein>
    <submittedName>
        <fullName evidence="8">ABC-2 type transport system ATP-binding protein</fullName>
    </submittedName>
</protein>
<dbReference type="PROSITE" id="PS50893">
    <property type="entry name" value="ABC_TRANSPORTER_2"/>
    <property type="match status" value="1"/>
</dbReference>
<dbReference type="OrthoDB" id="9788837at2"/>
<dbReference type="InterPro" id="IPR017871">
    <property type="entry name" value="ABC_transporter-like_CS"/>
</dbReference>
<feature type="region of interest" description="Disordered" evidence="6">
    <location>
        <begin position="1"/>
        <end position="22"/>
    </location>
</feature>
<dbReference type="CDD" id="cd03230">
    <property type="entry name" value="ABC_DR_subfamily_A"/>
    <property type="match status" value="1"/>
</dbReference>
<evidence type="ECO:0000256" key="3">
    <source>
        <dbReference type="ARBA" id="ARBA00022741"/>
    </source>
</evidence>
<dbReference type="AlphaFoldDB" id="A0A543N7C6"/>
<dbReference type="EMBL" id="VFQC01000003">
    <property type="protein sequence ID" value="TQN27732.1"/>
    <property type="molecule type" value="Genomic_DNA"/>
</dbReference>
<name>A0A543N7C6_9ACTN</name>
<keyword evidence="9" id="KW-1185">Reference proteome</keyword>
<dbReference type="InterPro" id="IPR003593">
    <property type="entry name" value="AAA+_ATPase"/>
</dbReference>
<dbReference type="Proteomes" id="UP000317422">
    <property type="component" value="Unassembled WGS sequence"/>
</dbReference>
<evidence type="ECO:0000256" key="6">
    <source>
        <dbReference type="SAM" id="MobiDB-lite"/>
    </source>
</evidence>
<dbReference type="GO" id="GO:0016887">
    <property type="term" value="F:ATP hydrolysis activity"/>
    <property type="evidence" value="ECO:0007669"/>
    <property type="project" value="InterPro"/>
</dbReference>
<dbReference type="Pfam" id="PF00005">
    <property type="entry name" value="ABC_tran"/>
    <property type="match status" value="1"/>
</dbReference>
<reference evidence="8 9" key="1">
    <citation type="submission" date="2019-06" db="EMBL/GenBank/DDBJ databases">
        <title>Sequencing the genomes of 1000 actinobacteria strains.</title>
        <authorList>
            <person name="Klenk H.-P."/>
        </authorList>
    </citation>
    <scope>NUCLEOTIDE SEQUENCE [LARGE SCALE GENOMIC DNA]</scope>
    <source>
        <strain evidence="8 9">DSM 45015</strain>
    </source>
</reference>
<dbReference type="InterPro" id="IPR050763">
    <property type="entry name" value="ABC_transporter_ATP-binding"/>
</dbReference>
<dbReference type="InterPro" id="IPR003439">
    <property type="entry name" value="ABC_transporter-like_ATP-bd"/>
</dbReference>
<dbReference type="RefSeq" id="WP_141926150.1">
    <property type="nucleotide sequence ID" value="NZ_VFQC01000003.1"/>
</dbReference>
<evidence type="ECO:0000259" key="7">
    <source>
        <dbReference type="PROSITE" id="PS50893"/>
    </source>
</evidence>
<gene>
    <name evidence="8" type="ORF">FHX37_4461</name>
</gene>
<keyword evidence="3" id="KW-0547">Nucleotide-binding</keyword>
<keyword evidence="2" id="KW-0813">Transport</keyword>
<dbReference type="GO" id="GO:0005886">
    <property type="term" value="C:plasma membrane"/>
    <property type="evidence" value="ECO:0007669"/>
    <property type="project" value="UniProtKB-SubCell"/>
</dbReference>
<comment type="caution">
    <text evidence="8">The sequence shown here is derived from an EMBL/GenBank/DDBJ whole genome shotgun (WGS) entry which is preliminary data.</text>
</comment>
<evidence type="ECO:0000313" key="9">
    <source>
        <dbReference type="Proteomes" id="UP000317422"/>
    </source>
</evidence>
<dbReference type="InterPro" id="IPR027417">
    <property type="entry name" value="P-loop_NTPase"/>
</dbReference>
<dbReference type="GO" id="GO:0046677">
    <property type="term" value="P:response to antibiotic"/>
    <property type="evidence" value="ECO:0007669"/>
    <property type="project" value="UniProtKB-KW"/>
</dbReference>
<evidence type="ECO:0000313" key="8">
    <source>
        <dbReference type="EMBL" id="TQN27732.1"/>
    </source>
</evidence>
<evidence type="ECO:0000256" key="2">
    <source>
        <dbReference type="ARBA" id="ARBA00022448"/>
    </source>
</evidence>
<sequence length="336" mass="36296">METAQQVPPAPAPSGSGAEPGVDTAVSVRELRQNFGTVQAVRDVSFDVARGEVFALLGTNGAGKTTTVETLEGFRRPSGGQVRVFGANPYGQPARLRGRTNAVLQNSGVFPELTVAETVDLARDLCDDPRPRGRTLEMVGLTDRASAQVRSLSGGEKRRLDLALAVLTRPEALFLDEPTTGMDPEGRRDLWDLVSGLREENVAVLLTTHYLEEAERLADRLAIMHHGAIREEGRLADVLSTWGDRIGFRMPDHLRLADLPELPGAEAEVDVRGGEPWARYTVTGEDGDGRAHRAMAALLEWADRTGTTLGRLELRTASLEDVFLSIADDTAGPASQ</sequence>
<comment type="subcellular location">
    <subcellularLocation>
        <location evidence="1">Cell membrane</location>
        <topology evidence="1">Peripheral membrane protein</topology>
    </subcellularLocation>
</comment>
<dbReference type="SUPFAM" id="SSF52540">
    <property type="entry name" value="P-loop containing nucleoside triphosphate hydrolases"/>
    <property type="match status" value="1"/>
</dbReference>